<dbReference type="Pfam" id="PF06246">
    <property type="entry name" value="Isy1"/>
    <property type="match status" value="1"/>
</dbReference>
<feature type="compositionally biased region" description="Low complexity" evidence="1">
    <location>
        <begin position="215"/>
        <end position="224"/>
    </location>
</feature>
<proteinExistence type="predicted"/>
<evidence type="ECO:0000313" key="2">
    <source>
        <dbReference type="EMBL" id="KAL2089345.1"/>
    </source>
</evidence>
<reference evidence="2 3" key="1">
    <citation type="submission" date="2024-09" db="EMBL/GenBank/DDBJ databases">
        <title>A chromosome-level genome assembly of Gray's grenadier anchovy, Coilia grayii.</title>
        <authorList>
            <person name="Fu Z."/>
        </authorList>
    </citation>
    <scope>NUCLEOTIDE SEQUENCE [LARGE SCALE GENOMIC DNA]</scope>
    <source>
        <strain evidence="2">G4</strain>
        <tissue evidence="2">Muscle</tissue>
    </source>
</reference>
<dbReference type="Proteomes" id="UP001591681">
    <property type="component" value="Unassembled WGS sequence"/>
</dbReference>
<protein>
    <submittedName>
        <fullName evidence="2">Uncharacterized protein</fullName>
    </submittedName>
</protein>
<gene>
    <name evidence="2" type="ORF">ACEWY4_014033</name>
</gene>
<evidence type="ECO:0000256" key="1">
    <source>
        <dbReference type="SAM" id="MobiDB-lite"/>
    </source>
</evidence>
<name>A0ABD1JRA1_9TELE</name>
<comment type="caution">
    <text evidence="2">The sequence shown here is derived from an EMBL/GenBank/DDBJ whole genome shotgun (WGS) entry which is preliminary data.</text>
</comment>
<keyword evidence="3" id="KW-1185">Reference proteome</keyword>
<feature type="compositionally biased region" description="Polar residues" evidence="1">
    <location>
        <begin position="131"/>
        <end position="169"/>
    </location>
</feature>
<accession>A0ABD1JRA1</accession>
<dbReference type="AlphaFoldDB" id="A0ABD1JRA1"/>
<feature type="region of interest" description="Disordered" evidence="1">
    <location>
        <begin position="120"/>
        <end position="169"/>
    </location>
</feature>
<dbReference type="EMBL" id="JBHFQA010000012">
    <property type="protein sequence ID" value="KAL2089345.1"/>
    <property type="molecule type" value="Genomic_DNA"/>
</dbReference>
<dbReference type="InterPro" id="IPR009360">
    <property type="entry name" value="Isy1"/>
</dbReference>
<evidence type="ECO:0000313" key="3">
    <source>
        <dbReference type="Proteomes" id="UP001591681"/>
    </source>
</evidence>
<sequence>MARNEEKQYGKLNRLWLQKEKEEGRIKDVHSRPKLSTLNSVAAVKRWIPSIKDEIEYCLQQSQLSHYPERKIAEFKLHIEKLEKEYKCFLNKLRALDPAHKHHPWTPRAYTKRRCEVPDAPSGKRLCTSEPAASSNCETDVAQENQSSSGRVQQPSMTSTSGNQPSQDQPLAFDQMRLAVAVAVCRGPVGGPQETAGLSEVLFSGLPNLQSSPLALAQAQARAPPSDPKEEPDKPLSPQSAPQSMADVLGLSCYSSSDEDS</sequence>
<organism evidence="2 3">
    <name type="scientific">Coilia grayii</name>
    <name type="common">Gray's grenadier anchovy</name>
    <dbReference type="NCBI Taxonomy" id="363190"/>
    <lineage>
        <taxon>Eukaryota</taxon>
        <taxon>Metazoa</taxon>
        <taxon>Chordata</taxon>
        <taxon>Craniata</taxon>
        <taxon>Vertebrata</taxon>
        <taxon>Euteleostomi</taxon>
        <taxon>Actinopterygii</taxon>
        <taxon>Neopterygii</taxon>
        <taxon>Teleostei</taxon>
        <taxon>Clupei</taxon>
        <taxon>Clupeiformes</taxon>
        <taxon>Clupeoidei</taxon>
        <taxon>Engraulidae</taxon>
        <taxon>Coilinae</taxon>
        <taxon>Coilia</taxon>
    </lineage>
</organism>
<feature type="region of interest" description="Disordered" evidence="1">
    <location>
        <begin position="215"/>
        <end position="261"/>
    </location>
</feature>